<sequence length="86" mass="8815">MLLPAVLGAALSLGATANAQEVLKAGGTPSGIPFTFLDVQTNEITGAMVDLVNALGEDMGYEVTIQESQFNALIPSLTAGHIDIIS</sequence>
<feature type="chain" id="PRO_5046383819" evidence="2">
    <location>
        <begin position="20"/>
        <end position="86"/>
    </location>
</feature>
<feature type="domain" description="Solute-binding protein family 3/N-terminal" evidence="3">
    <location>
        <begin position="24"/>
        <end position="85"/>
    </location>
</feature>
<evidence type="ECO:0000256" key="1">
    <source>
        <dbReference type="ARBA" id="ARBA00022729"/>
    </source>
</evidence>
<name>A0ABR8ZMX7_9LACO</name>
<dbReference type="SUPFAM" id="SSF53850">
    <property type="entry name" value="Periplasmic binding protein-like II"/>
    <property type="match status" value="1"/>
</dbReference>
<dbReference type="Pfam" id="PF00497">
    <property type="entry name" value="SBP_bac_3"/>
    <property type="match status" value="1"/>
</dbReference>
<evidence type="ECO:0000313" key="5">
    <source>
        <dbReference type="Proteomes" id="UP000645007"/>
    </source>
</evidence>
<dbReference type="EMBL" id="JABUXR010000055">
    <property type="protein sequence ID" value="MBD8086380.1"/>
    <property type="molecule type" value="Genomic_DNA"/>
</dbReference>
<dbReference type="InterPro" id="IPR001638">
    <property type="entry name" value="Solute-binding_3/MltF_N"/>
</dbReference>
<feature type="signal peptide" evidence="2">
    <location>
        <begin position="1"/>
        <end position="19"/>
    </location>
</feature>
<reference evidence="4 5" key="1">
    <citation type="submission" date="2020-06" db="EMBL/GenBank/DDBJ databases">
        <title>Limosilactobacillus sp. nov.</title>
        <authorList>
            <person name="Ksiezarek M."/>
            <person name="Goncalves Ribeiro T."/>
            <person name="Rocha J."/>
            <person name="Grosso F."/>
            <person name="Peixe L."/>
        </authorList>
    </citation>
    <scope>NUCLEOTIDE SEQUENCE [LARGE SCALE GENOMIC DNA]</scope>
    <source>
        <strain evidence="5">c9Ua_26_M</strain>
    </source>
</reference>
<organism evidence="4 5">
    <name type="scientific">Limosilactobacillus urinaemulieris</name>
    <dbReference type="NCBI Taxonomy" id="2742600"/>
    <lineage>
        <taxon>Bacteria</taxon>
        <taxon>Bacillati</taxon>
        <taxon>Bacillota</taxon>
        <taxon>Bacilli</taxon>
        <taxon>Lactobacillales</taxon>
        <taxon>Lactobacillaceae</taxon>
        <taxon>Limosilactobacillus</taxon>
    </lineage>
</organism>
<proteinExistence type="predicted"/>
<keyword evidence="5" id="KW-1185">Reference proteome</keyword>
<feature type="non-terminal residue" evidence="4">
    <location>
        <position position="86"/>
    </location>
</feature>
<comment type="caution">
    <text evidence="4">The sequence shown here is derived from an EMBL/GenBank/DDBJ whole genome shotgun (WGS) entry which is preliminary data.</text>
</comment>
<dbReference type="Gene3D" id="3.40.190.10">
    <property type="entry name" value="Periplasmic binding protein-like II"/>
    <property type="match status" value="1"/>
</dbReference>
<evidence type="ECO:0000313" key="4">
    <source>
        <dbReference type="EMBL" id="MBD8086380.1"/>
    </source>
</evidence>
<evidence type="ECO:0000259" key="3">
    <source>
        <dbReference type="Pfam" id="PF00497"/>
    </source>
</evidence>
<gene>
    <name evidence="4" type="ORF">HUK45_09400</name>
</gene>
<keyword evidence="1 2" id="KW-0732">Signal</keyword>
<dbReference type="PANTHER" id="PTHR35936:SF17">
    <property type="entry name" value="ARGININE-BINDING EXTRACELLULAR PROTEIN ARTP"/>
    <property type="match status" value="1"/>
</dbReference>
<protein>
    <submittedName>
        <fullName evidence="4">Transporter substrate-binding domain-containing protein</fullName>
    </submittedName>
</protein>
<accession>A0ABR8ZMX7</accession>
<dbReference type="Proteomes" id="UP000645007">
    <property type="component" value="Unassembled WGS sequence"/>
</dbReference>
<evidence type="ECO:0000256" key="2">
    <source>
        <dbReference type="SAM" id="SignalP"/>
    </source>
</evidence>
<dbReference type="PANTHER" id="PTHR35936">
    <property type="entry name" value="MEMBRANE-BOUND LYTIC MUREIN TRANSGLYCOSYLASE F"/>
    <property type="match status" value="1"/>
</dbReference>